<reference evidence="10 11" key="1">
    <citation type="journal article" date="2010" name="Nat. Biotechnol.">
        <title>Genome sequence of the model mushroom Schizophyllum commune.</title>
        <authorList>
            <person name="Ohm R.A."/>
            <person name="de Jong J.F."/>
            <person name="Lugones L.G."/>
            <person name="Aerts A."/>
            <person name="Kothe E."/>
            <person name="Stajich J.E."/>
            <person name="de Vries R.P."/>
            <person name="Record E."/>
            <person name="Levasseur A."/>
            <person name="Baker S.E."/>
            <person name="Bartholomew K.A."/>
            <person name="Coutinho P.M."/>
            <person name="Erdmann S."/>
            <person name="Fowler T.J."/>
            <person name="Gathman A.C."/>
            <person name="Lombard V."/>
            <person name="Henrissat B."/>
            <person name="Knabe N."/>
            <person name="Kuees U."/>
            <person name="Lilly W.W."/>
            <person name="Lindquist E."/>
            <person name="Lucas S."/>
            <person name="Magnuson J.K."/>
            <person name="Piumi F."/>
            <person name="Raudaskoski M."/>
            <person name="Salamov A."/>
            <person name="Schmutz J."/>
            <person name="Schwarze F.W.M.R."/>
            <person name="vanKuyk P.A."/>
            <person name="Horton J.S."/>
            <person name="Grigoriev I.V."/>
            <person name="Woesten H.A.B."/>
        </authorList>
    </citation>
    <scope>NUCLEOTIDE SEQUENCE [LARGE SCALE GENOMIC DNA]</scope>
    <source>
        <strain evidence="11">H4-8 / FGSC 9210</strain>
    </source>
</reference>
<feature type="domain" description="Cyclin-D1-binding protein 1-like C-terminal" evidence="9">
    <location>
        <begin position="209"/>
        <end position="310"/>
    </location>
</feature>
<evidence type="ECO:0000313" key="11">
    <source>
        <dbReference type="Proteomes" id="UP000007431"/>
    </source>
</evidence>
<feature type="domain" description="Cyclin-D1-binding protein 1-like N-terminal" evidence="8">
    <location>
        <begin position="47"/>
        <end position="192"/>
    </location>
</feature>
<keyword evidence="6" id="KW-0131">Cell cycle</keyword>
<evidence type="ECO:0000256" key="5">
    <source>
        <dbReference type="ARBA" id="ARBA00023242"/>
    </source>
</evidence>
<dbReference type="Pfam" id="PF20936">
    <property type="entry name" value="GCIP_C"/>
    <property type="match status" value="1"/>
</dbReference>
<organism evidence="11">
    <name type="scientific">Schizophyllum commune (strain H4-8 / FGSC 9210)</name>
    <name type="common">Split gill fungus</name>
    <dbReference type="NCBI Taxonomy" id="578458"/>
    <lineage>
        <taxon>Eukaryota</taxon>
        <taxon>Fungi</taxon>
        <taxon>Dikarya</taxon>
        <taxon>Basidiomycota</taxon>
        <taxon>Agaricomycotina</taxon>
        <taxon>Agaricomycetes</taxon>
        <taxon>Agaricomycetidae</taxon>
        <taxon>Agaricales</taxon>
        <taxon>Schizophyllaceae</taxon>
        <taxon>Schizophyllum</taxon>
    </lineage>
</organism>
<keyword evidence="11" id="KW-1185">Reference proteome</keyword>
<dbReference type="PANTHER" id="PTHR15492">
    <property type="entry name" value="CYCLIN D1-BINDING PROTEIN 1"/>
    <property type="match status" value="1"/>
</dbReference>
<dbReference type="Pfam" id="PF13324">
    <property type="entry name" value="GCIP_N"/>
    <property type="match status" value="1"/>
</dbReference>
<dbReference type="GO" id="GO:0005634">
    <property type="term" value="C:nucleus"/>
    <property type="evidence" value="ECO:0007669"/>
    <property type="project" value="UniProtKB-SubCell"/>
</dbReference>
<dbReference type="eggNOG" id="ENOG502S4SZ">
    <property type="taxonomic scope" value="Eukaryota"/>
</dbReference>
<protein>
    <submittedName>
        <fullName evidence="10">Expressed protein</fullName>
    </submittedName>
</protein>
<evidence type="ECO:0000256" key="3">
    <source>
        <dbReference type="ARBA" id="ARBA00008940"/>
    </source>
</evidence>
<comment type="similarity">
    <text evidence="3">Belongs to the CCNDBP1 family.</text>
</comment>
<dbReference type="GO" id="GO:0005737">
    <property type="term" value="C:cytoplasm"/>
    <property type="evidence" value="ECO:0007669"/>
    <property type="project" value="UniProtKB-SubCell"/>
</dbReference>
<keyword evidence="4" id="KW-0963">Cytoplasm</keyword>
<feature type="compositionally biased region" description="Basic and acidic residues" evidence="7">
    <location>
        <begin position="333"/>
        <end position="344"/>
    </location>
</feature>
<evidence type="ECO:0000313" key="10">
    <source>
        <dbReference type="EMBL" id="EFJ00863.1"/>
    </source>
</evidence>
<proteinExistence type="inferred from homology"/>
<dbReference type="HOGENOM" id="CLU_059613_0_0_1"/>
<gene>
    <name evidence="10" type="ORF">SCHCODRAFT_255933</name>
</gene>
<evidence type="ECO:0000256" key="4">
    <source>
        <dbReference type="ARBA" id="ARBA00022490"/>
    </source>
</evidence>
<feature type="compositionally biased region" description="Acidic residues" evidence="7">
    <location>
        <begin position="201"/>
        <end position="213"/>
    </location>
</feature>
<dbReference type="RefSeq" id="XP_003035765.1">
    <property type="nucleotide sequence ID" value="XM_003035719.1"/>
</dbReference>
<evidence type="ECO:0000259" key="9">
    <source>
        <dbReference type="Pfam" id="PF20936"/>
    </source>
</evidence>
<sequence>MAAKKDAIAAAKLAIETCSATQLALKKDDLSSTHTLDAPLATIHNDLRSILSMLHHSTTKLALAMSQQEHSATLSPLKDITVQIPTLLHCVSLFDANVVGRTLAQEVRIVATDVTVSTAALLHSFVKGEGPASAGSDSKEYLFRTGSVHEIIDAARGVQGISVDNIAAVKKKWVGNQAPLEDGIKELAESIEDAKSGPAEEKDDEDDFDDGWDELGISSNDKMSPEELARAEKGHILLRMCSMLHKRVAKDLLKTSHPPSVDNALLDSLPGLSAYLLSSADDFIMSLEAPQDISQVTECLDGLVEQIHDLQTTLAPFFPDAPPSPNTPPSSESKPDNEAPKESKPTPSKWFDTCFGQIDKGAAALRALLPQDN</sequence>
<name>D8PVG5_SCHCM</name>
<keyword evidence="5" id="KW-0539">Nucleus</keyword>
<dbReference type="Proteomes" id="UP000007431">
    <property type="component" value="Unassembled WGS sequence"/>
</dbReference>
<dbReference type="KEGG" id="scm:SCHCO_01168033"/>
<comment type="subcellular location">
    <subcellularLocation>
        <location evidence="2">Cytoplasm</location>
    </subcellularLocation>
    <subcellularLocation>
        <location evidence="1">Nucleus</location>
    </subcellularLocation>
</comment>
<dbReference type="InterPro" id="IPR026907">
    <property type="entry name" value="GCIP-like"/>
</dbReference>
<dbReference type="InterPro" id="IPR049318">
    <property type="entry name" value="GCIP_C"/>
</dbReference>
<dbReference type="EMBL" id="GL377303">
    <property type="protein sequence ID" value="EFJ00863.1"/>
    <property type="molecule type" value="Genomic_DNA"/>
</dbReference>
<feature type="compositionally biased region" description="Pro residues" evidence="7">
    <location>
        <begin position="319"/>
        <end position="328"/>
    </location>
</feature>
<dbReference type="OMA" id="CTACINQ"/>
<dbReference type="FunCoup" id="D8PVG5">
    <property type="interactions" value="265"/>
</dbReference>
<dbReference type="InParanoid" id="D8PVG5"/>
<feature type="region of interest" description="Disordered" evidence="7">
    <location>
        <begin position="192"/>
        <end position="226"/>
    </location>
</feature>
<dbReference type="GeneID" id="9595457"/>
<accession>D8PVG5</accession>
<evidence type="ECO:0000256" key="1">
    <source>
        <dbReference type="ARBA" id="ARBA00004123"/>
    </source>
</evidence>
<evidence type="ECO:0000256" key="2">
    <source>
        <dbReference type="ARBA" id="ARBA00004496"/>
    </source>
</evidence>
<dbReference type="PANTHER" id="PTHR15492:SF1">
    <property type="entry name" value="CYCLIN-D1-BINDING PROTEIN 1"/>
    <property type="match status" value="1"/>
</dbReference>
<evidence type="ECO:0000256" key="7">
    <source>
        <dbReference type="SAM" id="MobiDB-lite"/>
    </source>
</evidence>
<dbReference type="InterPro" id="IPR049317">
    <property type="entry name" value="GCIP-like_N"/>
</dbReference>
<dbReference type="VEuPathDB" id="FungiDB:SCHCODRAFT_01168033"/>
<dbReference type="OrthoDB" id="41588at2759"/>
<feature type="region of interest" description="Disordered" evidence="7">
    <location>
        <begin position="316"/>
        <end position="350"/>
    </location>
</feature>
<evidence type="ECO:0000259" key="8">
    <source>
        <dbReference type="Pfam" id="PF13324"/>
    </source>
</evidence>
<dbReference type="Gene3D" id="1.20.1410.10">
    <property type="entry name" value="I/LWEQ domain"/>
    <property type="match status" value="1"/>
</dbReference>
<dbReference type="AlphaFoldDB" id="D8PVG5"/>
<evidence type="ECO:0000256" key="6">
    <source>
        <dbReference type="ARBA" id="ARBA00023306"/>
    </source>
</evidence>
<dbReference type="Gene3D" id="1.20.1420.10">
    <property type="entry name" value="Talin, central domain"/>
    <property type="match status" value="1"/>
</dbReference>